<keyword evidence="2" id="KW-0862">Zinc</keyword>
<accession>A0A9P9XX05</accession>
<dbReference type="SMART" id="SM00906">
    <property type="entry name" value="Fungal_trans"/>
    <property type="match status" value="1"/>
</dbReference>
<dbReference type="SMART" id="SM00066">
    <property type="entry name" value="GAL4"/>
    <property type="match status" value="1"/>
</dbReference>
<feature type="domain" description="Zn(2)-C6 fungal-type" evidence="8">
    <location>
        <begin position="28"/>
        <end position="57"/>
    </location>
</feature>
<evidence type="ECO:0000256" key="5">
    <source>
        <dbReference type="ARBA" id="ARBA00023163"/>
    </source>
</evidence>
<dbReference type="GeneID" id="75831711"/>
<keyword evidence="3" id="KW-0805">Transcription regulation</keyword>
<evidence type="ECO:0000259" key="8">
    <source>
        <dbReference type="PROSITE" id="PS50048"/>
    </source>
</evidence>
<evidence type="ECO:0000313" key="9">
    <source>
        <dbReference type="EMBL" id="KAI6779412.1"/>
    </source>
</evidence>
<dbReference type="OrthoDB" id="4337792at2759"/>
<gene>
    <name evidence="9" type="ORF">J7T54_005226</name>
</gene>
<dbReference type="Gene3D" id="4.10.240.10">
    <property type="entry name" value="Zn(2)-C6 fungal-type DNA-binding domain"/>
    <property type="match status" value="1"/>
</dbReference>
<dbReference type="GO" id="GO:0000978">
    <property type="term" value="F:RNA polymerase II cis-regulatory region sequence-specific DNA binding"/>
    <property type="evidence" value="ECO:0007669"/>
    <property type="project" value="TreeGrafter"/>
</dbReference>
<dbReference type="PROSITE" id="PS00463">
    <property type="entry name" value="ZN2_CY6_FUNGAL_1"/>
    <property type="match status" value="1"/>
</dbReference>
<keyword evidence="5" id="KW-0804">Transcription</keyword>
<reference evidence="9" key="2">
    <citation type="submission" date="2022-07" db="EMBL/GenBank/DDBJ databases">
        <authorList>
            <person name="Goncalves M.F.M."/>
            <person name="Hilario S."/>
            <person name="Van De Peer Y."/>
            <person name="Esteves A.C."/>
            <person name="Alves A."/>
        </authorList>
    </citation>
    <scope>NUCLEOTIDE SEQUENCE</scope>
    <source>
        <strain evidence="9">MUM 19.33</strain>
    </source>
</reference>
<dbReference type="RefSeq" id="XP_051360268.1">
    <property type="nucleotide sequence ID" value="XM_051508656.1"/>
</dbReference>
<dbReference type="GO" id="GO:0001228">
    <property type="term" value="F:DNA-binding transcription activator activity, RNA polymerase II-specific"/>
    <property type="evidence" value="ECO:0007669"/>
    <property type="project" value="TreeGrafter"/>
</dbReference>
<keyword evidence="1" id="KW-0479">Metal-binding</keyword>
<dbReference type="PANTHER" id="PTHR31944:SF131">
    <property type="entry name" value="HEME-RESPONSIVE ZINC FINGER TRANSCRIPTION FACTOR HAP1"/>
    <property type="match status" value="1"/>
</dbReference>
<evidence type="ECO:0000256" key="4">
    <source>
        <dbReference type="ARBA" id="ARBA00023125"/>
    </source>
</evidence>
<dbReference type="InterPro" id="IPR036864">
    <property type="entry name" value="Zn2-C6_fun-type_DNA-bd_sf"/>
</dbReference>
<dbReference type="EMBL" id="JAGIXG020000047">
    <property type="protein sequence ID" value="KAI6779412.1"/>
    <property type="molecule type" value="Genomic_DNA"/>
</dbReference>
<sequence length="770" mass="86384">MSLQTPRSRPDDSGMSTPPKKRRRPALACHECRRRKIRCDQQKPCTNCKSKSLDCEFPDTHVPGLAGPSHHLEGFVASRTASPPVWSSREPSQAIRAREVPEHCLSDSPAVARRPNLHHVSSHAALLNRIAELERTVTRLSQPATSHAGGTEAGVPPIINIGHQGHRFGAQSSWINGTSLYTNILQPISQAQTEDGPLVRFMAVCKKKGDRIEKHIFRPLFLREDMDREARAVYEKADIDVLLDGYLQTFEGCLRILDVPTFRSNYEEYWRHTNGLSEVFVLQLHVCLALGSVTQPDALQWRNAAHRWLSRAQAWMSKSKTRGEKHMSIEEIQLACLVLLAELNSASADHMHPCWVDTGNLVRKAMCMDLHRDPARMNHMTQRRAEVRRRLWATILELNLLVSLQAGRPPLITEADYDSLPPSNISDDDLTDDAPPYAVSYLNSGRCTDTAVQLSFFLSFKLRSTIVSKINRLGPAMAYDEMLELHAELSAARTKIREDFELPVWKNWSNARPVTRAQGVLAEVFFHRYFLALHLPVLGPSIRDPRFHFSRRFCFATAIDMVKATRIMEWSSPTRCEQPDLASLFTNSPGLFRHIIIQAAFAVALETVTHAEERADNDDALPVCTAPELDKYMDNVSSWAASRIETGLIDVRTSIFLEVCSRYAFTVNDQWSMAPGQRALSVVHSAVSVVAYILDMLERLESKVGLPSEDTRDPLTLPTFLQPRDALLDWPGGFLAQDLDTLDLAWGLEDNVDSQLGGAGGTNYVSMASM</sequence>
<keyword evidence="6" id="KW-0539">Nucleus</keyword>
<keyword evidence="4" id="KW-0238">DNA-binding</keyword>
<evidence type="ECO:0000256" key="7">
    <source>
        <dbReference type="SAM" id="MobiDB-lite"/>
    </source>
</evidence>
<evidence type="ECO:0000313" key="10">
    <source>
        <dbReference type="Proteomes" id="UP001055219"/>
    </source>
</evidence>
<evidence type="ECO:0000256" key="1">
    <source>
        <dbReference type="ARBA" id="ARBA00022723"/>
    </source>
</evidence>
<dbReference type="AlphaFoldDB" id="A0A9P9XX05"/>
<dbReference type="GO" id="GO:0005634">
    <property type="term" value="C:nucleus"/>
    <property type="evidence" value="ECO:0007669"/>
    <property type="project" value="TreeGrafter"/>
</dbReference>
<dbReference type="SUPFAM" id="SSF57701">
    <property type="entry name" value="Zn2/Cys6 DNA-binding domain"/>
    <property type="match status" value="1"/>
</dbReference>
<dbReference type="GO" id="GO:0008270">
    <property type="term" value="F:zinc ion binding"/>
    <property type="evidence" value="ECO:0007669"/>
    <property type="project" value="InterPro"/>
</dbReference>
<protein>
    <recommendedName>
        <fullName evidence="8">Zn(2)-C6 fungal-type domain-containing protein</fullName>
    </recommendedName>
</protein>
<dbReference type="CDD" id="cd12148">
    <property type="entry name" value="fungal_TF_MHR"/>
    <property type="match status" value="1"/>
</dbReference>
<dbReference type="Pfam" id="PF00172">
    <property type="entry name" value="Zn_clus"/>
    <property type="match status" value="1"/>
</dbReference>
<evidence type="ECO:0000256" key="2">
    <source>
        <dbReference type="ARBA" id="ARBA00022833"/>
    </source>
</evidence>
<dbReference type="InterPro" id="IPR001138">
    <property type="entry name" value="Zn2Cys6_DnaBD"/>
</dbReference>
<evidence type="ECO:0000256" key="6">
    <source>
        <dbReference type="ARBA" id="ARBA00023242"/>
    </source>
</evidence>
<dbReference type="PROSITE" id="PS50048">
    <property type="entry name" value="ZN2_CY6_FUNGAL_2"/>
    <property type="match status" value="1"/>
</dbReference>
<dbReference type="CDD" id="cd00067">
    <property type="entry name" value="GAL4"/>
    <property type="match status" value="1"/>
</dbReference>
<proteinExistence type="predicted"/>
<evidence type="ECO:0000256" key="3">
    <source>
        <dbReference type="ARBA" id="ARBA00023015"/>
    </source>
</evidence>
<keyword evidence="10" id="KW-1185">Reference proteome</keyword>
<feature type="region of interest" description="Disordered" evidence="7">
    <location>
        <begin position="1"/>
        <end position="27"/>
    </location>
</feature>
<dbReference type="PANTHER" id="PTHR31944">
    <property type="entry name" value="HEME-RESPONSIVE ZINC FINGER TRANSCRIPTION FACTOR HAP1"/>
    <property type="match status" value="1"/>
</dbReference>
<dbReference type="InterPro" id="IPR007219">
    <property type="entry name" value="XnlR_reg_dom"/>
</dbReference>
<dbReference type="GO" id="GO:0006351">
    <property type="term" value="P:DNA-templated transcription"/>
    <property type="evidence" value="ECO:0007669"/>
    <property type="project" value="InterPro"/>
</dbReference>
<organism evidence="9 10">
    <name type="scientific">Emericellopsis cladophorae</name>
    <dbReference type="NCBI Taxonomy" id="2686198"/>
    <lineage>
        <taxon>Eukaryota</taxon>
        <taxon>Fungi</taxon>
        <taxon>Dikarya</taxon>
        <taxon>Ascomycota</taxon>
        <taxon>Pezizomycotina</taxon>
        <taxon>Sordariomycetes</taxon>
        <taxon>Hypocreomycetidae</taxon>
        <taxon>Hypocreales</taxon>
        <taxon>Bionectriaceae</taxon>
        <taxon>Emericellopsis</taxon>
    </lineage>
</organism>
<dbReference type="InterPro" id="IPR051430">
    <property type="entry name" value="Fungal_TF_Env_Response"/>
</dbReference>
<dbReference type="Proteomes" id="UP001055219">
    <property type="component" value="Unassembled WGS sequence"/>
</dbReference>
<reference evidence="9" key="1">
    <citation type="journal article" date="2021" name="J Fungi (Basel)">
        <title>Genomic and Metabolomic Analyses of the Marine Fungus Emericellopsis cladophorae: Insights into Saltwater Adaptability Mechanisms and Its Biosynthetic Potential.</title>
        <authorList>
            <person name="Goncalves M.F.M."/>
            <person name="Hilario S."/>
            <person name="Van de Peer Y."/>
            <person name="Esteves A.C."/>
            <person name="Alves A."/>
        </authorList>
    </citation>
    <scope>NUCLEOTIDE SEQUENCE</scope>
    <source>
        <strain evidence="9">MUM 19.33</strain>
    </source>
</reference>
<comment type="caution">
    <text evidence="9">The sequence shown here is derived from an EMBL/GenBank/DDBJ whole genome shotgun (WGS) entry which is preliminary data.</text>
</comment>
<dbReference type="Pfam" id="PF04082">
    <property type="entry name" value="Fungal_trans"/>
    <property type="match status" value="1"/>
</dbReference>
<name>A0A9P9XX05_9HYPO</name>